<accession>A0ACC2MWG7</accession>
<comment type="caution">
    <text evidence="1">The sequence shown here is derived from an EMBL/GenBank/DDBJ whole genome shotgun (WGS) entry which is preliminary data.</text>
</comment>
<proteinExistence type="predicted"/>
<dbReference type="EMBL" id="CM056809">
    <property type="protein sequence ID" value="KAJ8650122.1"/>
    <property type="molecule type" value="Genomic_DNA"/>
</dbReference>
<keyword evidence="2" id="KW-1185">Reference proteome</keyword>
<dbReference type="Proteomes" id="UP001234297">
    <property type="component" value="Chromosome 1"/>
</dbReference>
<protein>
    <submittedName>
        <fullName evidence="1">Uncharacterized protein</fullName>
    </submittedName>
</protein>
<gene>
    <name evidence="1" type="ORF">MRB53_003145</name>
</gene>
<reference evidence="1 2" key="1">
    <citation type="journal article" date="2022" name="Hortic Res">
        <title>A haplotype resolved chromosomal level avocado genome allows analysis of novel avocado genes.</title>
        <authorList>
            <person name="Nath O."/>
            <person name="Fletcher S.J."/>
            <person name="Hayward A."/>
            <person name="Shaw L.M."/>
            <person name="Masouleh A.K."/>
            <person name="Furtado A."/>
            <person name="Henry R.J."/>
            <person name="Mitter N."/>
        </authorList>
    </citation>
    <scope>NUCLEOTIDE SEQUENCE [LARGE SCALE GENOMIC DNA]</scope>
    <source>
        <strain evidence="2">cv. Hass</strain>
    </source>
</reference>
<evidence type="ECO:0000313" key="2">
    <source>
        <dbReference type="Proteomes" id="UP001234297"/>
    </source>
</evidence>
<evidence type="ECO:0000313" key="1">
    <source>
        <dbReference type="EMBL" id="KAJ8650122.1"/>
    </source>
</evidence>
<name>A0ACC2MWG7_PERAE</name>
<organism evidence="1 2">
    <name type="scientific">Persea americana</name>
    <name type="common">Avocado</name>
    <dbReference type="NCBI Taxonomy" id="3435"/>
    <lineage>
        <taxon>Eukaryota</taxon>
        <taxon>Viridiplantae</taxon>
        <taxon>Streptophyta</taxon>
        <taxon>Embryophyta</taxon>
        <taxon>Tracheophyta</taxon>
        <taxon>Spermatophyta</taxon>
        <taxon>Magnoliopsida</taxon>
        <taxon>Magnoliidae</taxon>
        <taxon>Laurales</taxon>
        <taxon>Lauraceae</taxon>
        <taxon>Persea</taxon>
    </lineage>
</organism>
<sequence>MDYEGRDFELIPFGAGRRICPGLPLASRKVHLMLGSLLRSFAWKLPDGMTPTRYGHVSKVRFVLDMDMSQKSGLSSRKEVPLCAISIISHD</sequence>